<reference evidence="2" key="1">
    <citation type="submission" date="2021-12" db="EMBL/GenBank/DDBJ databases">
        <title>Black yeast isolated from Biological Soil Crust.</title>
        <authorList>
            <person name="Kurbessoian T."/>
        </authorList>
    </citation>
    <scope>NUCLEOTIDE SEQUENCE</scope>
    <source>
        <strain evidence="2">CCFEE 5208</strain>
    </source>
</reference>
<proteinExistence type="predicted"/>
<name>A0AAN6FEX7_9PEZI</name>
<feature type="region of interest" description="Disordered" evidence="1">
    <location>
        <begin position="338"/>
        <end position="358"/>
    </location>
</feature>
<sequence>MPSESSTIDRRELCGHAFSRTCCLACRAENWSADISEATAESSQHGAAAYSRTVELQNGKLRISEQRRLKAIEESEAQKRDVWAHCSALLQTELVSTMADIKKICDDTEKDSLQAAFEADAAEREEEIWRILQRRLAAVEEEDVRIYHDTEDPAQTERQPFRGLDPTSIPATPDVLITEGLGLQTILKYSKGSTWLPKDAVGPEFGHAVVGVGRALCRFSEELPIAESATDAERNIANQIANICITAPEGDSSTASAAADLHVRTTEAAHRQQGGYWGHPTTSILSTEDQWDLFSRDRYMSEVSLLCRWYVNLVREKEAAEKKLAEEKLAEEKLAEEKLAEEELSEDTSGVSAAEESCKSVTSESKSLTEVTQDGKWPPVEGLDFAGLTNWVSGCKAAHPKLNKDVLQPWKKERMARAETIASALASWKAPVGFIEAAYKNPDPSTYYSGKPLGVVDKELLKLR</sequence>
<dbReference type="EMBL" id="JASUXU010000046">
    <property type="protein sequence ID" value="KAK0317051.1"/>
    <property type="molecule type" value="Genomic_DNA"/>
</dbReference>
<dbReference type="AlphaFoldDB" id="A0AAN6FEX7"/>
<accession>A0AAN6FEX7</accession>
<evidence type="ECO:0000313" key="3">
    <source>
        <dbReference type="Proteomes" id="UP001168146"/>
    </source>
</evidence>
<evidence type="ECO:0000313" key="2">
    <source>
        <dbReference type="EMBL" id="KAK0317051.1"/>
    </source>
</evidence>
<comment type="caution">
    <text evidence="2">The sequence shown here is derived from an EMBL/GenBank/DDBJ whole genome shotgun (WGS) entry which is preliminary data.</text>
</comment>
<dbReference type="Proteomes" id="UP001168146">
    <property type="component" value="Unassembled WGS sequence"/>
</dbReference>
<evidence type="ECO:0000256" key="1">
    <source>
        <dbReference type="SAM" id="MobiDB-lite"/>
    </source>
</evidence>
<protein>
    <submittedName>
        <fullName evidence="2">Uncharacterized protein</fullName>
    </submittedName>
</protein>
<organism evidence="2 3">
    <name type="scientific">Friedmanniomyces endolithicus</name>
    <dbReference type="NCBI Taxonomy" id="329885"/>
    <lineage>
        <taxon>Eukaryota</taxon>
        <taxon>Fungi</taxon>
        <taxon>Dikarya</taxon>
        <taxon>Ascomycota</taxon>
        <taxon>Pezizomycotina</taxon>
        <taxon>Dothideomycetes</taxon>
        <taxon>Dothideomycetidae</taxon>
        <taxon>Mycosphaerellales</taxon>
        <taxon>Teratosphaeriaceae</taxon>
        <taxon>Friedmanniomyces</taxon>
    </lineage>
</organism>
<gene>
    <name evidence="2" type="ORF">LTR82_011920</name>
</gene>